<evidence type="ECO:0000259" key="5">
    <source>
        <dbReference type="Pfam" id="PF01385"/>
    </source>
</evidence>
<dbReference type="GO" id="GO:0003677">
    <property type="term" value="F:DNA binding"/>
    <property type="evidence" value="ECO:0007669"/>
    <property type="project" value="UniProtKB-KW"/>
</dbReference>
<evidence type="ECO:0000313" key="8">
    <source>
        <dbReference type="Proteomes" id="UP000094296"/>
    </source>
</evidence>
<proteinExistence type="inferred from homology"/>
<comment type="caution">
    <text evidence="7">The sequence shown here is derived from an EMBL/GenBank/DDBJ whole genome shotgun (WGS) entry which is preliminary data.</text>
</comment>
<evidence type="ECO:0000313" key="7">
    <source>
        <dbReference type="EMBL" id="OEF96045.1"/>
    </source>
</evidence>
<keyword evidence="2" id="KW-0815">Transposition</keyword>
<dbReference type="InterPro" id="IPR010095">
    <property type="entry name" value="Cas12f1-like_TNB"/>
</dbReference>
<dbReference type="RefSeq" id="WP_069643965.1">
    <property type="nucleotide sequence ID" value="NZ_MIJE01000033.1"/>
</dbReference>
<sequence length="408" mass="47963">MKLSLKYYPRWKKEQLQIIEELSFHTTKLYNIANHQCREKYKSYRVLEKELKQNWHKPYLHSHTYQQLLKVLEQNWKSYFSSLKDYKQNPSKYKAMPQPPKYKHIHKRKNEIIFTNLAIRRKDGHILLSLSKTMQKAFKVDSLKVEEPKTLPLPEHAHIQQIRLQYDQNWHLLIIYNIPAKAQSTSKNIMAIDLGLSNLSAITFSHSKDNYIIDGKSLKSINGYINKKIAHLQSIRMKQTSAKAYKTTKQIKRLRKKRHDYITNYLHQASRTIINLAQQYDIGTIVIGDIKRIKQHSTLKTFVQIPIERFTKMIQYKAELAGIKITYQKETYTSGVSAIDLEPITKTYYNKTRRVCRGLFRTNQGIYVNADINGSLNILRKTYTGTPNLITSVRDNGCVNHPQRIRVA</sequence>
<feature type="domain" description="Probable transposase IS891/IS1136/IS1341" evidence="5">
    <location>
        <begin position="181"/>
        <end position="293"/>
    </location>
</feature>
<keyword evidence="8" id="KW-1185">Reference proteome</keyword>
<gene>
    <name evidence="7" type="ORF">BHF68_09890</name>
</gene>
<reference evidence="7 8" key="1">
    <citation type="submission" date="2016-09" db="EMBL/GenBank/DDBJ databases">
        <title>Draft genome sequence for the type strain of Desulfuribacillus alkaliarsenatis AHT28, an obligately anaerobic, sulfidogenic bacterium isolated from Russian soda lake sediments.</title>
        <authorList>
            <person name="Abin C.A."/>
            <person name="Hollibaugh J.T."/>
        </authorList>
    </citation>
    <scope>NUCLEOTIDE SEQUENCE [LARGE SCALE GENOMIC DNA]</scope>
    <source>
        <strain evidence="7 8">AHT28</strain>
    </source>
</reference>
<dbReference type="GO" id="GO:0032196">
    <property type="term" value="P:transposition"/>
    <property type="evidence" value="ECO:0007669"/>
    <property type="project" value="UniProtKB-KW"/>
</dbReference>
<feature type="domain" description="Cas12f1-like TNB" evidence="6">
    <location>
        <begin position="309"/>
        <end position="378"/>
    </location>
</feature>
<dbReference type="NCBIfam" id="NF040570">
    <property type="entry name" value="guided_TnpB"/>
    <property type="match status" value="1"/>
</dbReference>
<evidence type="ECO:0000256" key="1">
    <source>
        <dbReference type="ARBA" id="ARBA00008761"/>
    </source>
</evidence>
<dbReference type="Pfam" id="PF01385">
    <property type="entry name" value="OrfB_IS605"/>
    <property type="match status" value="1"/>
</dbReference>
<dbReference type="Pfam" id="PF07282">
    <property type="entry name" value="Cas12f1-like_TNB"/>
    <property type="match status" value="1"/>
</dbReference>
<dbReference type="GO" id="GO:0006310">
    <property type="term" value="P:DNA recombination"/>
    <property type="evidence" value="ECO:0007669"/>
    <property type="project" value="UniProtKB-KW"/>
</dbReference>
<evidence type="ECO:0000256" key="3">
    <source>
        <dbReference type="ARBA" id="ARBA00023125"/>
    </source>
</evidence>
<dbReference type="Proteomes" id="UP000094296">
    <property type="component" value="Unassembled WGS sequence"/>
</dbReference>
<evidence type="ECO:0000259" key="6">
    <source>
        <dbReference type="Pfam" id="PF07282"/>
    </source>
</evidence>
<dbReference type="AlphaFoldDB" id="A0A1E5FZM8"/>
<dbReference type="InterPro" id="IPR001959">
    <property type="entry name" value="Transposase"/>
</dbReference>
<name>A0A1E5FZM8_9FIRM</name>
<evidence type="ECO:0000256" key="4">
    <source>
        <dbReference type="ARBA" id="ARBA00023172"/>
    </source>
</evidence>
<keyword evidence="3" id="KW-0238">DNA-binding</keyword>
<dbReference type="OrthoDB" id="442799at2"/>
<evidence type="ECO:0000256" key="2">
    <source>
        <dbReference type="ARBA" id="ARBA00022578"/>
    </source>
</evidence>
<keyword evidence="4" id="KW-0233">DNA recombination</keyword>
<dbReference type="NCBIfam" id="TIGR01766">
    <property type="entry name" value="IS200/IS605 family accessory protein TnpB-like domain"/>
    <property type="match status" value="1"/>
</dbReference>
<protein>
    <submittedName>
        <fullName evidence="7">Transposase</fullName>
    </submittedName>
</protein>
<comment type="similarity">
    <text evidence="1">In the C-terminal section; belongs to the transposase 35 family.</text>
</comment>
<accession>A0A1E5FZM8</accession>
<organism evidence="7 8">
    <name type="scientific">Desulfuribacillus alkaliarsenatis</name>
    <dbReference type="NCBI Taxonomy" id="766136"/>
    <lineage>
        <taxon>Bacteria</taxon>
        <taxon>Bacillati</taxon>
        <taxon>Bacillota</taxon>
        <taxon>Desulfuribacillia</taxon>
        <taxon>Desulfuribacillales</taxon>
        <taxon>Desulfuribacillaceae</taxon>
        <taxon>Desulfuribacillus</taxon>
    </lineage>
</organism>
<dbReference type="EMBL" id="MIJE01000033">
    <property type="protein sequence ID" value="OEF96045.1"/>
    <property type="molecule type" value="Genomic_DNA"/>
</dbReference>